<dbReference type="InterPro" id="IPR058852">
    <property type="entry name" value="HTH_77"/>
</dbReference>
<proteinExistence type="predicted"/>
<dbReference type="PANTHER" id="PTHR47691">
    <property type="entry name" value="REGULATOR-RELATED"/>
    <property type="match status" value="1"/>
</dbReference>
<dbReference type="PRINTS" id="PR00364">
    <property type="entry name" value="DISEASERSIST"/>
</dbReference>
<sequence>MGEQPLSFGSFQLFASQRLLLEQGKPMRLGSRAFDILLALVARPGEVINKEELIAQVWPDTFVEETSLRVHIAALRKALGDDTSASRFIANVPGRGYCFVASVSSGPPTQPPILPTAELAALPSLPVSITRVIGRDDVVAAISAQLTLSRLVTILGPGGIGKTTVALAVAESVAERYRDGIAFVDLAPVTDPRAVPSALAAALGLTDRSEVLLRDLIGHLRGREMLVVFDNCEHLIAEAAGLIETLLRQVPDTRWLATSREQLRITGEWVQRLSALDVPPEQEDMSADQARRYSAVELFIERASAGLGGYNLSDADAPLVAEICRRLDGIALAIELAAGQLDIMGVRDIAASLEDCFRILTRGRRTALPRHQTLRATLDWSYRVLPHEEQVVLRRLAVFNGGFTLEAARTILADEKLSPAAVIEAVANLIAKSLISADIAGDNGRYRLMDTTRTYALEQLNEAGETAVHRHRHATYYRSVFERSEGEWETRPTPEWLEDYARHIGNLRAALDWSFGPEGDPMVGVALTVAAVPFWLSLLLVEECEGRVQQALLVLNIQPAGAADHAKMRLHAALGWPKMRAITGLLSRGDAWRVTLDLAESLGDVDYQMRALWALWVDRTNAAEPRTALELADRFCALAARSGDPSDRHIGERMQSRSLLFLGKLPQARQLIDRMIAQYRAPINRSHHVRFLYDQKVVARITLARVLWLQGHFEQAMAEVESNLAEAQAGGHSLSAAHALSDAACAVALLQGDLETAARYITMLKDQTRAQSMDVWNVYADGFQGELLIRQGQVDAGIILLQDAIQQLQNTCFILFQSCFQGAYAEGQALAGNGALALGIVEAEIARCRQTEELWFMPELHRIHAGLLRQTSASLDTVEAAYQASLQLAREQGALAWELRTAISYTGFLEDIGRAAEGGDLLIDICGRMPAGQPSPDMVTARALLDQLRHEKPVEA</sequence>
<dbReference type="InterPro" id="IPR049945">
    <property type="entry name" value="AAA_22"/>
</dbReference>
<reference evidence="5" key="1">
    <citation type="journal article" date="2019" name="Int. J. Syst. Evol. Microbiol.">
        <title>The Global Catalogue of Microorganisms (GCM) 10K type strain sequencing project: providing services to taxonomists for standard genome sequencing and annotation.</title>
        <authorList>
            <consortium name="The Broad Institute Genomics Platform"/>
            <consortium name="The Broad Institute Genome Sequencing Center for Infectious Disease"/>
            <person name="Wu L."/>
            <person name="Ma J."/>
        </authorList>
    </citation>
    <scope>NUCLEOTIDE SEQUENCE [LARGE SCALE GENOMIC DNA]</scope>
    <source>
        <strain evidence="5">CGMCC 1.19062</strain>
    </source>
</reference>
<dbReference type="CDD" id="cd00383">
    <property type="entry name" value="trans_reg_C"/>
    <property type="match status" value="1"/>
</dbReference>
<evidence type="ECO:0000256" key="2">
    <source>
        <dbReference type="PROSITE-ProRule" id="PRU01091"/>
    </source>
</evidence>
<organism evidence="4 5">
    <name type="scientific">Lacibacterium aquatile</name>
    <dbReference type="NCBI Taxonomy" id="1168082"/>
    <lineage>
        <taxon>Bacteria</taxon>
        <taxon>Pseudomonadati</taxon>
        <taxon>Pseudomonadota</taxon>
        <taxon>Alphaproteobacteria</taxon>
        <taxon>Rhodospirillales</taxon>
        <taxon>Rhodospirillaceae</taxon>
    </lineage>
</organism>
<dbReference type="Pfam" id="PF00486">
    <property type="entry name" value="Trans_reg_C"/>
    <property type="match status" value="1"/>
</dbReference>
<keyword evidence="4" id="KW-0067">ATP-binding</keyword>
<comment type="caution">
    <text evidence="4">The sequence shown here is derived from an EMBL/GenBank/DDBJ whole genome shotgun (WGS) entry which is preliminary data.</text>
</comment>
<name>A0ABW5DW37_9PROT</name>
<dbReference type="SUPFAM" id="SSF46894">
    <property type="entry name" value="C-terminal effector domain of the bipartite response regulators"/>
    <property type="match status" value="1"/>
</dbReference>
<keyword evidence="1 2" id="KW-0238">DNA-binding</keyword>
<dbReference type="Pfam" id="PF13401">
    <property type="entry name" value="AAA_22"/>
    <property type="match status" value="1"/>
</dbReference>
<dbReference type="SMART" id="SM00862">
    <property type="entry name" value="Trans_reg_C"/>
    <property type="match status" value="1"/>
</dbReference>
<dbReference type="PROSITE" id="PS51755">
    <property type="entry name" value="OMPR_PHOB"/>
    <property type="match status" value="1"/>
</dbReference>
<dbReference type="GO" id="GO:0005524">
    <property type="term" value="F:ATP binding"/>
    <property type="evidence" value="ECO:0007669"/>
    <property type="project" value="UniProtKB-KW"/>
</dbReference>
<evidence type="ECO:0000313" key="4">
    <source>
        <dbReference type="EMBL" id="MFD2265070.1"/>
    </source>
</evidence>
<dbReference type="Pfam" id="PF25872">
    <property type="entry name" value="HTH_77"/>
    <property type="match status" value="1"/>
</dbReference>
<dbReference type="PANTHER" id="PTHR47691:SF3">
    <property type="entry name" value="HTH-TYPE TRANSCRIPTIONAL REGULATOR RV0890C-RELATED"/>
    <property type="match status" value="1"/>
</dbReference>
<dbReference type="Gene3D" id="3.40.50.300">
    <property type="entry name" value="P-loop containing nucleotide triphosphate hydrolases"/>
    <property type="match status" value="1"/>
</dbReference>
<dbReference type="EMBL" id="JBHUIP010000014">
    <property type="protein sequence ID" value="MFD2265070.1"/>
    <property type="molecule type" value="Genomic_DNA"/>
</dbReference>
<dbReference type="Proteomes" id="UP001597295">
    <property type="component" value="Unassembled WGS sequence"/>
</dbReference>
<evidence type="ECO:0000256" key="1">
    <source>
        <dbReference type="ARBA" id="ARBA00023125"/>
    </source>
</evidence>
<dbReference type="InterPro" id="IPR011990">
    <property type="entry name" value="TPR-like_helical_dom_sf"/>
</dbReference>
<evidence type="ECO:0000259" key="3">
    <source>
        <dbReference type="PROSITE" id="PS51755"/>
    </source>
</evidence>
<dbReference type="RefSeq" id="WP_379878235.1">
    <property type="nucleotide sequence ID" value="NZ_JBHUIP010000014.1"/>
</dbReference>
<dbReference type="SUPFAM" id="SSF48452">
    <property type="entry name" value="TPR-like"/>
    <property type="match status" value="1"/>
</dbReference>
<keyword evidence="5" id="KW-1185">Reference proteome</keyword>
<keyword evidence="4" id="KW-0547">Nucleotide-binding</keyword>
<dbReference type="InterPro" id="IPR001867">
    <property type="entry name" value="OmpR/PhoB-type_DNA-bd"/>
</dbReference>
<dbReference type="SUPFAM" id="SSF52540">
    <property type="entry name" value="P-loop containing nucleoside triphosphate hydrolases"/>
    <property type="match status" value="1"/>
</dbReference>
<dbReference type="InterPro" id="IPR027417">
    <property type="entry name" value="P-loop_NTPase"/>
</dbReference>
<protein>
    <submittedName>
        <fullName evidence="4">ATP-binding protein</fullName>
    </submittedName>
</protein>
<accession>A0ABW5DW37</accession>
<feature type="domain" description="OmpR/PhoB-type" evidence="3">
    <location>
        <begin position="3"/>
        <end position="101"/>
    </location>
</feature>
<dbReference type="InterPro" id="IPR016032">
    <property type="entry name" value="Sig_transdc_resp-reg_C-effctor"/>
</dbReference>
<dbReference type="InterPro" id="IPR036388">
    <property type="entry name" value="WH-like_DNA-bd_sf"/>
</dbReference>
<evidence type="ECO:0000313" key="5">
    <source>
        <dbReference type="Proteomes" id="UP001597295"/>
    </source>
</evidence>
<feature type="DNA-binding region" description="OmpR/PhoB-type" evidence="2">
    <location>
        <begin position="3"/>
        <end position="101"/>
    </location>
</feature>
<dbReference type="Gene3D" id="1.10.10.10">
    <property type="entry name" value="Winged helix-like DNA-binding domain superfamily/Winged helix DNA-binding domain"/>
    <property type="match status" value="1"/>
</dbReference>
<gene>
    <name evidence="4" type="ORF">ACFSM5_19355</name>
</gene>